<evidence type="ECO:0000313" key="2">
    <source>
        <dbReference type="Proteomes" id="UP000005239"/>
    </source>
</evidence>
<sequence>MGALLSRFLSQPSPPSQCHPKQCLITDDIINQPLSAVSFIPDPPIPSTPIPIPNAPSVHRPTPNLYSLSPEEGGPLSSYDQARLDRLFPIDRWRWEAAKGK</sequence>
<proteinExistence type="predicted"/>
<gene>
    <name evidence="1" type="primary">WBGene00274662</name>
</gene>
<accession>A0A2A6CXT3</accession>
<dbReference type="EnsemblMetazoa" id="PPA36293.1">
    <property type="protein sequence ID" value="PPA36293.1"/>
    <property type="gene ID" value="WBGene00274662"/>
</dbReference>
<evidence type="ECO:0000313" key="1">
    <source>
        <dbReference type="EnsemblMetazoa" id="PPA36293.1"/>
    </source>
</evidence>
<reference evidence="1" key="2">
    <citation type="submission" date="2022-06" db="UniProtKB">
        <authorList>
            <consortium name="EnsemblMetazoa"/>
        </authorList>
    </citation>
    <scope>IDENTIFICATION</scope>
    <source>
        <strain evidence="1">PS312</strain>
    </source>
</reference>
<accession>A0A8R1UN76</accession>
<organism evidence="1 2">
    <name type="scientific">Pristionchus pacificus</name>
    <name type="common">Parasitic nematode worm</name>
    <dbReference type="NCBI Taxonomy" id="54126"/>
    <lineage>
        <taxon>Eukaryota</taxon>
        <taxon>Metazoa</taxon>
        <taxon>Ecdysozoa</taxon>
        <taxon>Nematoda</taxon>
        <taxon>Chromadorea</taxon>
        <taxon>Rhabditida</taxon>
        <taxon>Rhabditina</taxon>
        <taxon>Diplogasteromorpha</taxon>
        <taxon>Diplogasteroidea</taxon>
        <taxon>Neodiplogasteridae</taxon>
        <taxon>Pristionchus</taxon>
    </lineage>
</organism>
<keyword evidence="2" id="KW-1185">Reference proteome</keyword>
<protein>
    <submittedName>
        <fullName evidence="1">Uncharacterized protein</fullName>
    </submittedName>
</protein>
<dbReference type="Proteomes" id="UP000005239">
    <property type="component" value="Unassembled WGS sequence"/>
</dbReference>
<dbReference type="AlphaFoldDB" id="A0A2A6CXT3"/>
<reference evidence="2" key="1">
    <citation type="journal article" date="2008" name="Nat. Genet.">
        <title>The Pristionchus pacificus genome provides a unique perspective on nematode lifestyle and parasitism.</title>
        <authorList>
            <person name="Dieterich C."/>
            <person name="Clifton S.W."/>
            <person name="Schuster L.N."/>
            <person name="Chinwalla A."/>
            <person name="Delehaunty K."/>
            <person name="Dinkelacker I."/>
            <person name="Fulton L."/>
            <person name="Fulton R."/>
            <person name="Godfrey J."/>
            <person name="Minx P."/>
            <person name="Mitreva M."/>
            <person name="Roeseler W."/>
            <person name="Tian H."/>
            <person name="Witte H."/>
            <person name="Yang S.P."/>
            <person name="Wilson R.K."/>
            <person name="Sommer R.J."/>
        </authorList>
    </citation>
    <scope>NUCLEOTIDE SEQUENCE [LARGE SCALE GENOMIC DNA]</scope>
    <source>
        <strain evidence="2">PS312</strain>
    </source>
</reference>
<name>A0A2A6CXT3_PRIPA</name>